<keyword evidence="3" id="KW-0408">Iron</keyword>
<dbReference type="PROSITE" id="PS00198">
    <property type="entry name" value="4FE4S_FER_1"/>
    <property type="match status" value="2"/>
</dbReference>
<protein>
    <recommendedName>
        <fullName evidence="5">4Fe-4S ferredoxin-type domain-containing protein</fullName>
    </recommendedName>
</protein>
<dbReference type="InterPro" id="IPR017900">
    <property type="entry name" value="4Fe4S_Fe_S_CS"/>
</dbReference>
<dbReference type="Pfam" id="PF12838">
    <property type="entry name" value="Fer4_7"/>
    <property type="match status" value="1"/>
</dbReference>
<dbReference type="Proteomes" id="UP001165044">
    <property type="component" value="Unassembled WGS sequence"/>
</dbReference>
<keyword evidence="1" id="KW-0004">4Fe-4S</keyword>
<comment type="caution">
    <text evidence="6">The sequence shown here is derived from an EMBL/GenBank/DDBJ whole genome shotgun (WGS) entry which is preliminary data.</text>
</comment>
<keyword evidence="7" id="KW-1185">Reference proteome</keyword>
<organism evidence="6 7">
    <name type="scientific">Geothrix edaphica</name>
    <dbReference type="NCBI Taxonomy" id="2927976"/>
    <lineage>
        <taxon>Bacteria</taxon>
        <taxon>Pseudomonadati</taxon>
        <taxon>Acidobacteriota</taxon>
        <taxon>Holophagae</taxon>
        <taxon>Holophagales</taxon>
        <taxon>Holophagaceae</taxon>
        <taxon>Geothrix</taxon>
    </lineage>
</organism>
<accession>A0ABQ5PZD0</accession>
<evidence type="ECO:0000256" key="2">
    <source>
        <dbReference type="ARBA" id="ARBA00022723"/>
    </source>
</evidence>
<dbReference type="SUPFAM" id="SSF54862">
    <property type="entry name" value="4Fe-4S ferredoxins"/>
    <property type="match status" value="1"/>
</dbReference>
<dbReference type="CDD" id="cd16373">
    <property type="entry name" value="DMSOR_beta_like"/>
    <property type="match status" value="1"/>
</dbReference>
<keyword evidence="4" id="KW-0411">Iron-sulfur</keyword>
<evidence type="ECO:0000256" key="4">
    <source>
        <dbReference type="ARBA" id="ARBA00023014"/>
    </source>
</evidence>
<feature type="domain" description="4Fe-4S ferredoxin-type" evidence="5">
    <location>
        <begin position="182"/>
        <end position="213"/>
    </location>
</feature>
<evidence type="ECO:0000313" key="7">
    <source>
        <dbReference type="Proteomes" id="UP001165044"/>
    </source>
</evidence>
<reference evidence="6" key="1">
    <citation type="journal article" date="2023" name="Antonie Van Leeuwenhoek">
        <title>Mesoterricola silvestris gen. nov., sp. nov., Mesoterricola sediminis sp. nov., Geothrix oryzae sp. nov., Geothrix edaphica sp. nov., Geothrix rubra sp. nov., and Geothrix limicola sp. nov., six novel members of Acidobacteriota isolated from soils.</title>
        <authorList>
            <person name="Itoh H."/>
            <person name="Sugisawa Y."/>
            <person name="Mise K."/>
            <person name="Xu Z."/>
            <person name="Kuniyasu M."/>
            <person name="Ushijima N."/>
            <person name="Kawano K."/>
            <person name="Kobayashi E."/>
            <person name="Shiratori Y."/>
            <person name="Masuda Y."/>
            <person name="Senoo K."/>
        </authorList>
    </citation>
    <scope>NUCLEOTIDE SEQUENCE</scope>
    <source>
        <strain evidence="6">Red802</strain>
    </source>
</reference>
<dbReference type="PROSITE" id="PS51379">
    <property type="entry name" value="4FE4S_FER_2"/>
    <property type="match status" value="2"/>
</dbReference>
<proteinExistence type="predicted"/>
<dbReference type="EMBL" id="BSDC01000002">
    <property type="protein sequence ID" value="GLH67648.1"/>
    <property type="molecule type" value="Genomic_DNA"/>
</dbReference>
<dbReference type="PANTHER" id="PTHR24960">
    <property type="entry name" value="PHOTOSYSTEM I IRON-SULFUR CENTER-RELATED"/>
    <property type="match status" value="1"/>
</dbReference>
<dbReference type="InterPro" id="IPR050157">
    <property type="entry name" value="PSI_iron-sulfur_center"/>
</dbReference>
<gene>
    <name evidence="6" type="ORF">GETHED_20120</name>
</gene>
<dbReference type="InterPro" id="IPR017896">
    <property type="entry name" value="4Fe4S_Fe-S-bd"/>
</dbReference>
<sequence>MAKKLEEPQERGDFFKSLGTLFAGFVANRVEEAVTSLGPKLLRPPGALDELEFLTKCTRCDKCMRACPENAILKAGPSAGLGLKTPYLDPRSIPCFLCTTLPCIAECDDEALVWPRLVRADGTVLEGPKAVRMGTARVKPSLCATWGDLDREPRACRVCVDRCPYPEEAIRIAEPREGEAVGHPVVEADVCTGCGLCVFACPAEPAAIVVEPRRG</sequence>
<dbReference type="Gene3D" id="3.30.70.20">
    <property type="match status" value="2"/>
</dbReference>
<dbReference type="Pfam" id="PF00037">
    <property type="entry name" value="Fer4"/>
    <property type="match status" value="1"/>
</dbReference>
<keyword evidence="2" id="KW-0479">Metal-binding</keyword>
<evidence type="ECO:0000256" key="3">
    <source>
        <dbReference type="ARBA" id="ARBA00023004"/>
    </source>
</evidence>
<evidence type="ECO:0000259" key="5">
    <source>
        <dbReference type="PROSITE" id="PS51379"/>
    </source>
</evidence>
<dbReference type="PANTHER" id="PTHR24960:SF85">
    <property type="entry name" value="POLYFERREDOXIN PROTEIN VHUB"/>
    <property type="match status" value="1"/>
</dbReference>
<evidence type="ECO:0000313" key="6">
    <source>
        <dbReference type="EMBL" id="GLH67648.1"/>
    </source>
</evidence>
<evidence type="ECO:0000256" key="1">
    <source>
        <dbReference type="ARBA" id="ARBA00022485"/>
    </source>
</evidence>
<feature type="domain" description="4Fe-4S ferredoxin-type" evidence="5">
    <location>
        <begin position="44"/>
        <end position="78"/>
    </location>
</feature>
<dbReference type="RefSeq" id="WP_285608906.1">
    <property type="nucleotide sequence ID" value="NZ_BSDC01000002.1"/>
</dbReference>
<name>A0ABQ5PZD0_9BACT</name>